<feature type="region of interest" description="Disordered" evidence="1">
    <location>
        <begin position="28"/>
        <end position="60"/>
    </location>
</feature>
<dbReference type="EMBL" id="KV015586">
    <property type="protein sequence ID" value="KZV20665.1"/>
    <property type="molecule type" value="Genomic_DNA"/>
</dbReference>
<organism evidence="2 3">
    <name type="scientific">Dorcoceras hygrometricum</name>
    <dbReference type="NCBI Taxonomy" id="472368"/>
    <lineage>
        <taxon>Eukaryota</taxon>
        <taxon>Viridiplantae</taxon>
        <taxon>Streptophyta</taxon>
        <taxon>Embryophyta</taxon>
        <taxon>Tracheophyta</taxon>
        <taxon>Spermatophyta</taxon>
        <taxon>Magnoliopsida</taxon>
        <taxon>eudicotyledons</taxon>
        <taxon>Gunneridae</taxon>
        <taxon>Pentapetalae</taxon>
        <taxon>asterids</taxon>
        <taxon>lamiids</taxon>
        <taxon>Lamiales</taxon>
        <taxon>Gesneriaceae</taxon>
        <taxon>Didymocarpoideae</taxon>
        <taxon>Trichosporeae</taxon>
        <taxon>Loxocarpinae</taxon>
        <taxon>Dorcoceras</taxon>
    </lineage>
</organism>
<reference evidence="2 3" key="1">
    <citation type="journal article" date="2015" name="Proc. Natl. Acad. Sci. U.S.A.">
        <title>The resurrection genome of Boea hygrometrica: A blueprint for survival of dehydration.</title>
        <authorList>
            <person name="Xiao L."/>
            <person name="Yang G."/>
            <person name="Zhang L."/>
            <person name="Yang X."/>
            <person name="Zhao S."/>
            <person name="Ji Z."/>
            <person name="Zhou Q."/>
            <person name="Hu M."/>
            <person name="Wang Y."/>
            <person name="Chen M."/>
            <person name="Xu Y."/>
            <person name="Jin H."/>
            <person name="Xiao X."/>
            <person name="Hu G."/>
            <person name="Bao F."/>
            <person name="Hu Y."/>
            <person name="Wan P."/>
            <person name="Li L."/>
            <person name="Deng X."/>
            <person name="Kuang T."/>
            <person name="Xiang C."/>
            <person name="Zhu J.K."/>
            <person name="Oliver M.J."/>
            <person name="He Y."/>
        </authorList>
    </citation>
    <scope>NUCLEOTIDE SEQUENCE [LARGE SCALE GENOMIC DNA]</scope>
    <source>
        <strain evidence="3">cv. XS01</strain>
    </source>
</reference>
<sequence length="130" mass="14346">MPPHPATSRLSYLRSPCSGHPWPEPHCLDHPKVQSVPMEPDLAPDMDHSGRTTAGKGDCSRRTLHAVVRVTWLDQGGRATLPTSMDHHLTTMNRAIAPRIHLDQSLKGLNQNVHGKDGSCMALYELCIDL</sequence>
<keyword evidence="3" id="KW-1185">Reference proteome</keyword>
<gene>
    <name evidence="2" type="ORF">F511_31164</name>
</gene>
<dbReference type="Proteomes" id="UP000250235">
    <property type="component" value="Unassembled WGS sequence"/>
</dbReference>
<evidence type="ECO:0000313" key="2">
    <source>
        <dbReference type="EMBL" id="KZV20665.1"/>
    </source>
</evidence>
<name>A0A2Z7AFX5_9LAMI</name>
<proteinExistence type="predicted"/>
<accession>A0A2Z7AFX5</accession>
<dbReference type="AlphaFoldDB" id="A0A2Z7AFX5"/>
<evidence type="ECO:0000256" key="1">
    <source>
        <dbReference type="SAM" id="MobiDB-lite"/>
    </source>
</evidence>
<protein>
    <submittedName>
        <fullName evidence="2">Uncharacterized protein</fullName>
    </submittedName>
</protein>
<evidence type="ECO:0000313" key="3">
    <source>
        <dbReference type="Proteomes" id="UP000250235"/>
    </source>
</evidence>